<evidence type="ECO:0000256" key="1">
    <source>
        <dbReference type="ARBA" id="ARBA00022801"/>
    </source>
</evidence>
<name>A0A1I6T115_9BACL</name>
<dbReference type="Gene3D" id="3.90.245.10">
    <property type="entry name" value="Ribonucleoside hydrolase-like"/>
    <property type="match status" value="1"/>
</dbReference>
<keyword evidence="1" id="KW-0378">Hydrolase</keyword>
<gene>
    <name evidence="4" type="ORF">SAMN05444972_108175</name>
</gene>
<protein>
    <submittedName>
        <fullName evidence="4">Purine nucleosidase</fullName>
    </submittedName>
</protein>
<evidence type="ECO:0000313" key="5">
    <source>
        <dbReference type="Proteomes" id="UP000198660"/>
    </source>
</evidence>
<keyword evidence="5" id="KW-1185">Reference proteome</keyword>
<keyword evidence="2" id="KW-0326">Glycosidase</keyword>
<dbReference type="Proteomes" id="UP000198660">
    <property type="component" value="Unassembled WGS sequence"/>
</dbReference>
<dbReference type="Pfam" id="PF01156">
    <property type="entry name" value="IU_nuc_hydro"/>
    <property type="match status" value="1"/>
</dbReference>
<sequence>MRKKVLLIGDFGIDDSIALIYCILNPEIELVGVVASYGNTPRLFSIRNASFLLTLGRVQVPLIVGPERPLNGTQPNFALDFHGPYGLGPINPPRISYPLFPFNKIFDIIRRFPGEVHIISVSPGTALALTYTLSREQIITQVPSINIMGGAYLVPGNITPIAEFNFWSDPVAANNTMNQGGNIQNIPLNVTGKALVNQSLIQLITAKNTNPFTPIIGAILSYFLAANLKASPGIQGTPVHDLLAVLALVHPNLFTFVHRKVQVISDQGPAFGQSIADFRLGSNKTAKKRFPSIAVDINVKEFRKEFIRILTSPLRK</sequence>
<proteinExistence type="predicted"/>
<evidence type="ECO:0000256" key="2">
    <source>
        <dbReference type="ARBA" id="ARBA00023295"/>
    </source>
</evidence>
<dbReference type="RefSeq" id="WP_091837701.1">
    <property type="nucleotide sequence ID" value="NZ_FPAA01000008.1"/>
</dbReference>
<feature type="domain" description="Inosine/uridine-preferring nucleoside hydrolase" evidence="3">
    <location>
        <begin position="10"/>
        <end position="303"/>
    </location>
</feature>
<dbReference type="OrthoDB" id="9797882at2"/>
<dbReference type="CDD" id="cd00455">
    <property type="entry name" value="nuc_hydro"/>
    <property type="match status" value="1"/>
</dbReference>
<dbReference type="PANTHER" id="PTHR12304">
    <property type="entry name" value="INOSINE-URIDINE PREFERRING NUCLEOSIDE HYDROLASE"/>
    <property type="match status" value="1"/>
</dbReference>
<evidence type="ECO:0000313" key="4">
    <source>
        <dbReference type="EMBL" id="SFS82687.1"/>
    </source>
</evidence>
<dbReference type="InterPro" id="IPR023186">
    <property type="entry name" value="IUNH"/>
</dbReference>
<accession>A0A1I6T115</accession>
<dbReference type="AlphaFoldDB" id="A0A1I6T115"/>
<dbReference type="GO" id="GO:0005829">
    <property type="term" value="C:cytosol"/>
    <property type="evidence" value="ECO:0007669"/>
    <property type="project" value="TreeGrafter"/>
</dbReference>
<evidence type="ECO:0000259" key="3">
    <source>
        <dbReference type="Pfam" id="PF01156"/>
    </source>
</evidence>
<reference evidence="5" key="1">
    <citation type="submission" date="2016-10" db="EMBL/GenBank/DDBJ databases">
        <authorList>
            <person name="Varghese N."/>
            <person name="Submissions S."/>
        </authorList>
    </citation>
    <scope>NUCLEOTIDE SEQUENCE [LARGE SCALE GENOMIC DNA]</scope>
    <source>
        <strain evidence="5">DSM 45789</strain>
    </source>
</reference>
<dbReference type="GO" id="GO:0008477">
    <property type="term" value="F:purine nucleosidase activity"/>
    <property type="evidence" value="ECO:0007669"/>
    <property type="project" value="TreeGrafter"/>
</dbReference>
<dbReference type="GO" id="GO:0006152">
    <property type="term" value="P:purine nucleoside catabolic process"/>
    <property type="evidence" value="ECO:0007669"/>
    <property type="project" value="TreeGrafter"/>
</dbReference>
<dbReference type="SUPFAM" id="SSF53590">
    <property type="entry name" value="Nucleoside hydrolase"/>
    <property type="match status" value="1"/>
</dbReference>
<dbReference type="PANTHER" id="PTHR12304:SF4">
    <property type="entry name" value="URIDINE NUCLEOSIDASE"/>
    <property type="match status" value="1"/>
</dbReference>
<dbReference type="InterPro" id="IPR001910">
    <property type="entry name" value="Inosine/uridine_hydrolase_dom"/>
</dbReference>
<organism evidence="4 5">
    <name type="scientific">Marininema halotolerans</name>
    <dbReference type="NCBI Taxonomy" id="1155944"/>
    <lineage>
        <taxon>Bacteria</taxon>
        <taxon>Bacillati</taxon>
        <taxon>Bacillota</taxon>
        <taxon>Bacilli</taxon>
        <taxon>Bacillales</taxon>
        <taxon>Thermoactinomycetaceae</taxon>
        <taxon>Marininema</taxon>
    </lineage>
</organism>
<dbReference type="EMBL" id="FPAA01000008">
    <property type="protein sequence ID" value="SFS82687.1"/>
    <property type="molecule type" value="Genomic_DNA"/>
</dbReference>
<dbReference type="InterPro" id="IPR036452">
    <property type="entry name" value="Ribo_hydro-like"/>
</dbReference>